<dbReference type="InterPro" id="IPR000462">
    <property type="entry name" value="CDP-OH_P_trans"/>
</dbReference>
<evidence type="ECO:0000256" key="16">
    <source>
        <dbReference type="SAM" id="Phobius"/>
    </source>
</evidence>
<keyword evidence="6 15" id="KW-0808">Transferase</keyword>
<dbReference type="AlphaFoldDB" id="A0A4C2EDI2"/>
<dbReference type="FunFam" id="1.20.120.1760:FF:000012">
    <property type="entry name" value="sn-1,2-diacylglycerol cholinephosphotransferase"/>
    <property type="match status" value="1"/>
</dbReference>
<evidence type="ECO:0000256" key="3">
    <source>
        <dbReference type="ARBA" id="ARBA00005189"/>
    </source>
</evidence>
<feature type="transmembrane region" description="Helical" evidence="16">
    <location>
        <begin position="138"/>
        <end position="157"/>
    </location>
</feature>
<dbReference type="InterPro" id="IPR014472">
    <property type="entry name" value="CHOPT"/>
</dbReference>
<keyword evidence="10" id="KW-0443">Lipid metabolism</keyword>
<evidence type="ECO:0000256" key="10">
    <source>
        <dbReference type="ARBA" id="ARBA00023209"/>
    </source>
</evidence>
<feature type="transmembrane region" description="Helical" evidence="16">
    <location>
        <begin position="45"/>
        <end position="68"/>
    </location>
</feature>
<dbReference type="GO" id="GO:0016020">
    <property type="term" value="C:membrane"/>
    <property type="evidence" value="ECO:0007669"/>
    <property type="project" value="InterPro"/>
</dbReference>
<dbReference type="OrthoDB" id="196717at2759"/>
<keyword evidence="18" id="KW-1185">Reference proteome</keyword>
<keyword evidence="10" id="KW-0594">Phospholipid biosynthesis</keyword>
<organism evidence="17 18">
    <name type="scientific">Zygosaccharomyces mellis</name>
    <dbReference type="NCBI Taxonomy" id="42258"/>
    <lineage>
        <taxon>Eukaryota</taxon>
        <taxon>Fungi</taxon>
        <taxon>Dikarya</taxon>
        <taxon>Ascomycota</taxon>
        <taxon>Saccharomycotina</taxon>
        <taxon>Saccharomycetes</taxon>
        <taxon>Saccharomycetales</taxon>
        <taxon>Saccharomycetaceae</taxon>
        <taxon>Zygosaccharomyces</taxon>
    </lineage>
</organism>
<proteinExistence type="inferred from homology"/>
<dbReference type="PANTHER" id="PTHR10414:SF37">
    <property type="entry name" value="BB IN A BOXCAR, ISOFORM C"/>
    <property type="match status" value="1"/>
</dbReference>
<dbReference type="PROSITE" id="PS00379">
    <property type="entry name" value="CDP_ALCOHOL_P_TRANSF"/>
    <property type="match status" value="1"/>
</dbReference>
<feature type="transmembrane region" description="Helical" evidence="16">
    <location>
        <begin position="271"/>
        <end position="287"/>
    </location>
</feature>
<accession>A0A4C2EDI2</accession>
<evidence type="ECO:0000256" key="13">
    <source>
        <dbReference type="ARBA" id="ARBA00038987"/>
    </source>
</evidence>
<comment type="cofactor">
    <cofactor evidence="1">
        <name>Mg(2+)</name>
        <dbReference type="ChEBI" id="CHEBI:18420"/>
    </cofactor>
</comment>
<comment type="subcellular location">
    <subcellularLocation>
        <location evidence="2">Endomembrane system</location>
        <topology evidence="2">Multi-pass membrane protein</topology>
    </subcellularLocation>
</comment>
<evidence type="ECO:0000256" key="6">
    <source>
        <dbReference type="ARBA" id="ARBA00022679"/>
    </source>
</evidence>
<dbReference type="InterPro" id="IPR043130">
    <property type="entry name" value="CDP-OH_PTrfase_TM_dom"/>
</dbReference>
<reference evidence="17 18" key="1">
    <citation type="submission" date="2019-01" db="EMBL/GenBank/DDBJ databases">
        <title>Draft Genome Sequencing of Zygosaccharomyces mellis Ca-7.</title>
        <authorList>
            <person name="Shiwa Y."/>
            <person name="Kanesaki Y."/>
            <person name="Ishige T."/>
            <person name="Mura K."/>
            <person name="Hori T."/>
            <person name="Tamura T."/>
        </authorList>
    </citation>
    <scope>NUCLEOTIDE SEQUENCE [LARGE SCALE GENOMIC DNA]</scope>
    <source>
        <strain evidence="17 18">Ca-7</strain>
    </source>
</reference>
<evidence type="ECO:0000256" key="11">
    <source>
        <dbReference type="ARBA" id="ARBA00023264"/>
    </source>
</evidence>
<evidence type="ECO:0000256" key="4">
    <source>
        <dbReference type="ARBA" id="ARBA00010441"/>
    </source>
</evidence>
<sequence length="396" mass="45018">MGFYVPLENLESLKAYKYQGEDRSVVSYYVLKPFWRKFALVFPTWMAPNVVTLLGFGFIIFNVLTALYYDPSLNEESPRWTYYSYALGLFLYQLFDACDGMHARRTGQSGPLGELFDHCIDSLNTTLSLFPFCSTVGIGYNHMMVITQLACLCNFYLSTWEEYHTHKLFLSEFSGPVEGILLVSIGYILTGIYGPQKIWHTELTTVNFHGFHFRVESLDIMLVFSGVSLMFNILSARQNVMDYYGEHSNAQQITEKKEGCHNPKCEAMKGLLPFFAYYISVFSLVMIEPNFISFPFVLSTGFAMAFVVGRIIIAHLTKQSFPMVNAPMLVPSAQLFLYVLIVNVLGYEKSTVTNALLWTGCGLTLGIHATFINDIIYDFTSYLDIYALSIKHKKVA</sequence>
<dbReference type="GO" id="GO:0012505">
    <property type="term" value="C:endomembrane system"/>
    <property type="evidence" value="ECO:0007669"/>
    <property type="project" value="UniProtKB-SubCell"/>
</dbReference>
<feature type="transmembrane region" description="Helical" evidence="16">
    <location>
        <begin position="328"/>
        <end position="347"/>
    </location>
</feature>
<evidence type="ECO:0000256" key="8">
    <source>
        <dbReference type="ARBA" id="ARBA00022989"/>
    </source>
</evidence>
<dbReference type="Proteomes" id="UP000301737">
    <property type="component" value="Unassembled WGS sequence"/>
</dbReference>
<evidence type="ECO:0000256" key="2">
    <source>
        <dbReference type="ARBA" id="ARBA00004127"/>
    </source>
</evidence>
<keyword evidence="9 16" id="KW-0472">Membrane</keyword>
<comment type="pathway">
    <text evidence="12">Phospholipid metabolism; phosphatidylcholine biosynthesis; phosphatidylcholine from phosphocholine: step 2/2.</text>
</comment>
<dbReference type="PIRSF" id="PIRSF015665">
    <property type="entry name" value="CHOPT"/>
    <property type="match status" value="1"/>
</dbReference>
<dbReference type="GO" id="GO:0004142">
    <property type="term" value="F:diacylglycerol cholinephosphotransferase activity"/>
    <property type="evidence" value="ECO:0007669"/>
    <property type="project" value="UniProtKB-EC"/>
</dbReference>
<keyword evidence="11" id="KW-1208">Phospholipid metabolism</keyword>
<dbReference type="Pfam" id="PF01066">
    <property type="entry name" value="CDP-OH_P_transf"/>
    <property type="match status" value="1"/>
</dbReference>
<keyword evidence="7 16" id="KW-0812">Transmembrane</keyword>
<evidence type="ECO:0000256" key="7">
    <source>
        <dbReference type="ARBA" id="ARBA00022692"/>
    </source>
</evidence>
<evidence type="ECO:0000313" key="18">
    <source>
        <dbReference type="Proteomes" id="UP000301737"/>
    </source>
</evidence>
<keyword evidence="5" id="KW-0444">Lipid biosynthesis</keyword>
<name>A0A4C2EDI2_9SACH</name>
<comment type="catalytic activity">
    <reaction evidence="14">
        <text>CDP-N,N-dimethylethanolamine + a 1,2-diacyl-sn-glycerol = a 1,2-diacyl-sn-glycero-3-phospho-N,N-dimethylethanolamine + CMP + H(+)</text>
        <dbReference type="Rhea" id="RHEA:33775"/>
        <dbReference type="ChEBI" id="CHEBI:15378"/>
        <dbReference type="ChEBI" id="CHEBI:17815"/>
        <dbReference type="ChEBI" id="CHEBI:60377"/>
        <dbReference type="ChEBI" id="CHEBI:64572"/>
        <dbReference type="ChEBI" id="CHEBI:65117"/>
    </reaction>
    <physiologicalReaction direction="left-to-right" evidence="14">
        <dbReference type="Rhea" id="RHEA:33776"/>
    </physiologicalReaction>
</comment>
<protein>
    <recommendedName>
        <fullName evidence="13">diacylglycerol cholinephosphotransferase</fullName>
        <ecNumber evidence="13">2.7.8.2</ecNumber>
    </recommendedName>
</protein>
<feature type="transmembrane region" description="Helical" evidence="16">
    <location>
        <begin position="293"/>
        <end position="316"/>
    </location>
</feature>
<evidence type="ECO:0000313" key="17">
    <source>
        <dbReference type="EMBL" id="GCF00313.1"/>
    </source>
</evidence>
<comment type="caution">
    <text evidence="17">The sequence shown here is derived from an EMBL/GenBank/DDBJ whole genome shotgun (WGS) entry which is preliminary data.</text>
</comment>
<keyword evidence="8 16" id="KW-1133">Transmembrane helix</keyword>
<evidence type="ECO:0000256" key="15">
    <source>
        <dbReference type="RuleBase" id="RU003750"/>
    </source>
</evidence>
<evidence type="ECO:0000256" key="1">
    <source>
        <dbReference type="ARBA" id="ARBA00001946"/>
    </source>
</evidence>
<feature type="transmembrane region" description="Helical" evidence="16">
    <location>
        <begin position="169"/>
        <end position="193"/>
    </location>
</feature>
<comment type="pathway">
    <text evidence="3">Lipid metabolism.</text>
</comment>
<dbReference type="InterPro" id="IPR048254">
    <property type="entry name" value="CDP_ALCOHOL_P_TRANSF_CS"/>
</dbReference>
<evidence type="ECO:0000256" key="12">
    <source>
        <dbReference type="ARBA" id="ARBA00037890"/>
    </source>
</evidence>
<evidence type="ECO:0000256" key="14">
    <source>
        <dbReference type="ARBA" id="ARBA00051857"/>
    </source>
</evidence>
<dbReference type="Gene3D" id="1.20.120.1760">
    <property type="match status" value="1"/>
</dbReference>
<comment type="similarity">
    <text evidence="4 15">Belongs to the CDP-alcohol phosphatidyltransferase class-I family.</text>
</comment>
<gene>
    <name evidence="17" type="primary">CPT1</name>
    <name evidence="17" type="ORF">ZYGM_001707</name>
</gene>
<dbReference type="EC" id="2.7.8.2" evidence="13"/>
<dbReference type="EMBL" id="BIMX01000017">
    <property type="protein sequence ID" value="GCF00313.1"/>
    <property type="molecule type" value="Genomic_DNA"/>
</dbReference>
<dbReference type="PANTHER" id="PTHR10414">
    <property type="entry name" value="ETHANOLAMINEPHOSPHOTRANSFERASE"/>
    <property type="match status" value="1"/>
</dbReference>
<evidence type="ECO:0000256" key="9">
    <source>
        <dbReference type="ARBA" id="ARBA00023136"/>
    </source>
</evidence>
<evidence type="ECO:0000256" key="5">
    <source>
        <dbReference type="ARBA" id="ARBA00022516"/>
    </source>
</evidence>
<feature type="transmembrane region" description="Helical" evidence="16">
    <location>
        <begin position="213"/>
        <end position="234"/>
    </location>
</feature>